<evidence type="ECO:0000256" key="5">
    <source>
        <dbReference type="ARBA" id="ARBA00017171"/>
    </source>
</evidence>
<evidence type="ECO:0000256" key="16">
    <source>
        <dbReference type="SAM" id="Phobius"/>
    </source>
</evidence>
<evidence type="ECO:0000256" key="3">
    <source>
        <dbReference type="ARBA" id="ARBA00010441"/>
    </source>
</evidence>
<dbReference type="InterPro" id="IPR050324">
    <property type="entry name" value="CDP-alcohol_PTase-I"/>
</dbReference>
<keyword evidence="7 15" id="KW-0808">Transferase</keyword>
<keyword evidence="12" id="KW-0594">Phospholipid biosynthesis</keyword>
<comment type="subcellular location">
    <subcellularLocation>
        <location evidence="2">Endomembrane system</location>
        <topology evidence="2">Multi-pass membrane protein</topology>
    </subcellularLocation>
</comment>
<accession>A0A8J8GEB7</accession>
<feature type="transmembrane region" description="Helical" evidence="16">
    <location>
        <begin position="158"/>
        <end position="176"/>
    </location>
</feature>
<dbReference type="GO" id="GO:0008654">
    <property type="term" value="P:phospholipid biosynthetic process"/>
    <property type="evidence" value="ECO:0007669"/>
    <property type="project" value="UniProtKB-KW"/>
</dbReference>
<dbReference type="GO" id="GO:0003882">
    <property type="term" value="F:CDP-diacylglycerol-serine O-phosphatidyltransferase activity"/>
    <property type="evidence" value="ECO:0007669"/>
    <property type="project" value="UniProtKB-EC"/>
</dbReference>
<dbReference type="PANTHER" id="PTHR14269:SF61">
    <property type="entry name" value="CDP-DIACYLGLYCEROL--SERINE O-PHOSPHATIDYLTRANSFERASE"/>
    <property type="match status" value="1"/>
</dbReference>
<keyword evidence="9 16" id="KW-1133">Transmembrane helix</keyword>
<keyword evidence="6" id="KW-0444">Lipid biosynthesis</keyword>
<dbReference type="EMBL" id="JABTTE010000001">
    <property type="protein sequence ID" value="NSL50248.1"/>
    <property type="molecule type" value="Genomic_DNA"/>
</dbReference>
<dbReference type="NCBIfam" id="TIGR00473">
    <property type="entry name" value="pssA"/>
    <property type="match status" value="1"/>
</dbReference>
<dbReference type="GO" id="GO:0016020">
    <property type="term" value="C:membrane"/>
    <property type="evidence" value="ECO:0007669"/>
    <property type="project" value="InterPro"/>
</dbReference>
<evidence type="ECO:0000256" key="13">
    <source>
        <dbReference type="ARBA" id="ARBA00023264"/>
    </source>
</evidence>
<evidence type="ECO:0000313" key="18">
    <source>
        <dbReference type="Proteomes" id="UP000625804"/>
    </source>
</evidence>
<evidence type="ECO:0000256" key="12">
    <source>
        <dbReference type="ARBA" id="ARBA00023209"/>
    </source>
</evidence>
<evidence type="ECO:0000256" key="9">
    <source>
        <dbReference type="ARBA" id="ARBA00022989"/>
    </source>
</evidence>
<dbReference type="Pfam" id="PF01066">
    <property type="entry name" value="CDP-OH_P_transf"/>
    <property type="match status" value="1"/>
</dbReference>
<evidence type="ECO:0000256" key="11">
    <source>
        <dbReference type="ARBA" id="ARBA00023136"/>
    </source>
</evidence>
<dbReference type="EC" id="2.7.8.8" evidence="4"/>
<dbReference type="AlphaFoldDB" id="A0A8J8GEB7"/>
<feature type="transmembrane region" description="Helical" evidence="16">
    <location>
        <begin position="130"/>
        <end position="152"/>
    </location>
</feature>
<keyword evidence="8 16" id="KW-0812">Transmembrane</keyword>
<sequence length="179" mass="19692">MFLSHYIDHTIKKIKSQAANMLTILNLGLGVASLTAILQKELQLGLLLIFLAAFTDRFDGLVARKLNIESEFGKQLDSLCDLISFGVAPAFLMYESILHQLGAPSLFYIIIYIACGAIRLAKFNITENNGYFTGLPITVAGVILTLFTLGANVFPTHVFIYVTIGMALLMVGPFRVKKM</sequence>
<dbReference type="InterPro" id="IPR048254">
    <property type="entry name" value="CDP_ALCOHOL_P_TRANSF_CS"/>
</dbReference>
<dbReference type="PROSITE" id="PS00379">
    <property type="entry name" value="CDP_ALCOHOL_P_TRANSF"/>
    <property type="match status" value="1"/>
</dbReference>
<reference evidence="17" key="1">
    <citation type="submission" date="2020-06" db="EMBL/GenBank/DDBJ databases">
        <title>A novel thermopfilic bacterium from Erzurum, Turkey.</title>
        <authorList>
            <person name="Adiguzel A."/>
            <person name="Ay H."/>
            <person name="Baltaci M.O."/>
        </authorList>
    </citation>
    <scope>NUCLEOTIDE SEQUENCE</scope>
    <source>
        <strain evidence="17">P2</strain>
    </source>
</reference>
<organism evidence="17 18">
    <name type="scientific">Calidifontibacillus erzurumensis</name>
    <dbReference type="NCBI Taxonomy" id="2741433"/>
    <lineage>
        <taxon>Bacteria</taxon>
        <taxon>Bacillati</taxon>
        <taxon>Bacillota</taxon>
        <taxon>Bacilli</taxon>
        <taxon>Bacillales</taxon>
        <taxon>Bacillaceae</taxon>
        <taxon>Calidifontibacillus/Schinkia group</taxon>
        <taxon>Calidifontibacillus</taxon>
    </lineage>
</organism>
<dbReference type="GO" id="GO:0012505">
    <property type="term" value="C:endomembrane system"/>
    <property type="evidence" value="ECO:0007669"/>
    <property type="project" value="UniProtKB-SubCell"/>
</dbReference>
<feature type="transmembrane region" description="Helical" evidence="16">
    <location>
        <begin position="100"/>
        <end position="118"/>
    </location>
</feature>
<evidence type="ECO:0000256" key="15">
    <source>
        <dbReference type="RuleBase" id="RU003750"/>
    </source>
</evidence>
<dbReference type="InterPro" id="IPR000462">
    <property type="entry name" value="CDP-OH_P_trans"/>
</dbReference>
<dbReference type="Proteomes" id="UP000625804">
    <property type="component" value="Unassembled WGS sequence"/>
</dbReference>
<proteinExistence type="inferred from homology"/>
<keyword evidence="10" id="KW-0443">Lipid metabolism</keyword>
<evidence type="ECO:0000256" key="2">
    <source>
        <dbReference type="ARBA" id="ARBA00004127"/>
    </source>
</evidence>
<gene>
    <name evidence="17" type="primary">pssA</name>
    <name evidence="17" type="ORF">HR057_00540</name>
</gene>
<evidence type="ECO:0000256" key="1">
    <source>
        <dbReference type="ARBA" id="ARBA00000287"/>
    </source>
</evidence>
<name>A0A8J8GEB7_9BACI</name>
<evidence type="ECO:0000256" key="14">
    <source>
        <dbReference type="ARBA" id="ARBA00032361"/>
    </source>
</evidence>
<feature type="transmembrane region" description="Helical" evidence="16">
    <location>
        <begin position="21"/>
        <end position="38"/>
    </location>
</feature>
<comment type="caution">
    <text evidence="17">The sequence shown here is derived from an EMBL/GenBank/DDBJ whole genome shotgun (WGS) entry which is preliminary data.</text>
</comment>
<dbReference type="InterPro" id="IPR043130">
    <property type="entry name" value="CDP-OH_PTrfase_TM_dom"/>
</dbReference>
<evidence type="ECO:0000313" key="17">
    <source>
        <dbReference type="EMBL" id="NSL50248.1"/>
    </source>
</evidence>
<protein>
    <recommendedName>
        <fullName evidence="5">CDP-diacylglycerol--serine O-phosphatidyltransferase</fullName>
        <ecNumber evidence="4">2.7.8.8</ecNumber>
    </recommendedName>
    <alternativeName>
        <fullName evidence="14">Phosphatidylserine synthase</fullName>
    </alternativeName>
</protein>
<keyword evidence="11 16" id="KW-0472">Membrane</keyword>
<dbReference type="Gene3D" id="1.20.120.1760">
    <property type="match status" value="1"/>
</dbReference>
<evidence type="ECO:0000256" key="10">
    <source>
        <dbReference type="ARBA" id="ARBA00023098"/>
    </source>
</evidence>
<comment type="catalytic activity">
    <reaction evidence="1">
        <text>a CDP-1,2-diacyl-sn-glycerol + L-serine = a 1,2-diacyl-sn-glycero-3-phospho-L-serine + CMP + H(+)</text>
        <dbReference type="Rhea" id="RHEA:16913"/>
        <dbReference type="ChEBI" id="CHEBI:15378"/>
        <dbReference type="ChEBI" id="CHEBI:33384"/>
        <dbReference type="ChEBI" id="CHEBI:57262"/>
        <dbReference type="ChEBI" id="CHEBI:58332"/>
        <dbReference type="ChEBI" id="CHEBI:60377"/>
        <dbReference type="EC" id="2.7.8.8"/>
    </reaction>
</comment>
<dbReference type="RefSeq" id="WP_173729450.1">
    <property type="nucleotide sequence ID" value="NZ_JABTTE010000001.1"/>
</dbReference>
<comment type="similarity">
    <text evidence="3 15">Belongs to the CDP-alcohol phosphatidyltransferase class-I family.</text>
</comment>
<keyword evidence="13" id="KW-1208">Phospholipid metabolism</keyword>
<keyword evidence="18" id="KW-1185">Reference proteome</keyword>
<evidence type="ECO:0000256" key="6">
    <source>
        <dbReference type="ARBA" id="ARBA00022516"/>
    </source>
</evidence>
<dbReference type="InterPro" id="IPR004533">
    <property type="entry name" value="CDP-diaglyc--ser_O-PTrfase"/>
</dbReference>
<evidence type="ECO:0000256" key="7">
    <source>
        <dbReference type="ARBA" id="ARBA00022679"/>
    </source>
</evidence>
<evidence type="ECO:0000256" key="4">
    <source>
        <dbReference type="ARBA" id="ARBA00013174"/>
    </source>
</evidence>
<evidence type="ECO:0000256" key="8">
    <source>
        <dbReference type="ARBA" id="ARBA00022692"/>
    </source>
</evidence>
<dbReference type="PANTHER" id="PTHR14269">
    <property type="entry name" value="CDP-DIACYLGLYCEROL--GLYCEROL-3-PHOSPHATE 3-PHOSPHATIDYLTRANSFERASE-RELATED"/>
    <property type="match status" value="1"/>
</dbReference>